<keyword evidence="3" id="KW-1185">Reference proteome</keyword>
<dbReference type="Proteomes" id="UP000730481">
    <property type="component" value="Unassembled WGS sequence"/>
</dbReference>
<feature type="chain" id="PRO_5040273536" evidence="1">
    <location>
        <begin position="17"/>
        <end position="182"/>
    </location>
</feature>
<reference evidence="2" key="2">
    <citation type="submission" date="2020-02" db="EMBL/GenBank/DDBJ databases">
        <title>Identification and distribution of gene clusters putatively required for synthesis of sphingolipid metabolism inhibitors in phylogenetically diverse species of the filamentous fungus Fusarium.</title>
        <authorList>
            <person name="Kim H.-S."/>
            <person name="Busman M."/>
            <person name="Brown D.W."/>
            <person name="Divon H."/>
            <person name="Uhlig S."/>
            <person name="Proctor R.H."/>
        </authorList>
    </citation>
    <scope>NUCLEOTIDE SEQUENCE</scope>
    <source>
        <strain evidence="2">NRRL 25174</strain>
    </source>
</reference>
<feature type="signal peptide" evidence="1">
    <location>
        <begin position="1"/>
        <end position="16"/>
    </location>
</feature>
<dbReference type="AlphaFoldDB" id="A0A9P5APA5"/>
<protein>
    <submittedName>
        <fullName evidence="2">Transcription factor</fullName>
    </submittedName>
</protein>
<comment type="caution">
    <text evidence="2">The sequence shown here is derived from an EMBL/GenBank/DDBJ whole genome shotgun (WGS) entry which is preliminary data.</text>
</comment>
<evidence type="ECO:0000256" key="1">
    <source>
        <dbReference type="SAM" id="SignalP"/>
    </source>
</evidence>
<keyword evidence="1" id="KW-0732">Signal</keyword>
<reference evidence="2" key="1">
    <citation type="journal article" date="2017" name="Mycologia">
        <title>Fusarium algeriense, sp. nov., a novel toxigenic crown rot pathogen of durum wheat from Algeria is nested in the Fusarium burgessii species complex.</title>
        <authorList>
            <person name="Laraba I."/>
            <person name="Keddad A."/>
            <person name="Boureghda H."/>
            <person name="Abdallah N."/>
            <person name="Vaughan M.M."/>
            <person name="Proctor R.H."/>
            <person name="Busman M."/>
            <person name="O'Donnell K."/>
        </authorList>
    </citation>
    <scope>NUCLEOTIDE SEQUENCE</scope>
    <source>
        <strain evidence="2">NRRL 25174</strain>
    </source>
</reference>
<proteinExistence type="predicted"/>
<evidence type="ECO:0000313" key="2">
    <source>
        <dbReference type="EMBL" id="KAF4342395.1"/>
    </source>
</evidence>
<sequence length="182" mass="19623">MKHLAALTPFISAVAAIDGFLHTTPDCSINGGSVGSVLRCNNLRPDTCCGIDTIDSPFRSVAIRGIQDGYRVQLLGYDGGNCTNRQYKSENRGSSLICIPYIDLQYTGCGYSFWSPVRAISEGKAGCQRPNALVLRDGTEYDLSNLSDDDFKIITLPSSVDVSVKATKPADIPGRLKALDIK</sequence>
<evidence type="ECO:0000313" key="3">
    <source>
        <dbReference type="Proteomes" id="UP000730481"/>
    </source>
</evidence>
<gene>
    <name evidence="2" type="ORF">FBEOM_3646</name>
</gene>
<name>A0A9P5APA5_9HYPO</name>
<accession>A0A9P5APA5</accession>
<organism evidence="2 3">
    <name type="scientific">Fusarium beomiforme</name>
    <dbReference type="NCBI Taxonomy" id="44412"/>
    <lineage>
        <taxon>Eukaryota</taxon>
        <taxon>Fungi</taxon>
        <taxon>Dikarya</taxon>
        <taxon>Ascomycota</taxon>
        <taxon>Pezizomycotina</taxon>
        <taxon>Sordariomycetes</taxon>
        <taxon>Hypocreomycetidae</taxon>
        <taxon>Hypocreales</taxon>
        <taxon>Nectriaceae</taxon>
        <taxon>Fusarium</taxon>
        <taxon>Fusarium burgessii species complex</taxon>
    </lineage>
</organism>
<dbReference type="OrthoDB" id="5383526at2759"/>
<dbReference type="EMBL" id="PVQB02000143">
    <property type="protein sequence ID" value="KAF4342395.1"/>
    <property type="molecule type" value="Genomic_DNA"/>
</dbReference>